<dbReference type="InterPro" id="IPR035952">
    <property type="entry name" value="Rhomboid-like_sf"/>
</dbReference>
<keyword evidence="5" id="KW-1133">Transmembrane helix</keyword>
<evidence type="ECO:0000256" key="5">
    <source>
        <dbReference type="ARBA" id="ARBA00022989"/>
    </source>
</evidence>
<dbReference type="Gene3D" id="1.20.1540.10">
    <property type="entry name" value="Rhomboid-like"/>
    <property type="match status" value="1"/>
</dbReference>
<proteinExistence type="inferred from homology"/>
<evidence type="ECO:0000256" key="6">
    <source>
        <dbReference type="ARBA" id="ARBA00023136"/>
    </source>
</evidence>
<name>A0A109RGI1_9LACT</name>
<dbReference type="PANTHER" id="PTHR43731:SF14">
    <property type="entry name" value="PRESENILIN-ASSOCIATED RHOMBOID-LIKE PROTEIN, MITOCHONDRIAL"/>
    <property type="match status" value="1"/>
</dbReference>
<sequence length="213" mass="23759">MREKNYVTWAFLAIQLLVFLLMEIQGGSTSSLVLLQFGARSNLLIDMGQYWRLITPIFIHIGFSHLLVNSLTLYYLGSLAEGVLGHWRFALFYLLAGLMGNALSYQFNPGAISAGASTSLFGLFALFIALKRIFPNHSGFQYLGSQYQALLLVNLLMNIFMGGVDIWGHLGGALGGFLASYYMLGRTDALSKWQRLISFVLYWAILVIILVIN</sequence>
<dbReference type="AlphaFoldDB" id="A0A109RGI1"/>
<dbReference type="GO" id="GO:0016020">
    <property type="term" value="C:membrane"/>
    <property type="evidence" value="ECO:0007669"/>
    <property type="project" value="UniProtKB-SubCell"/>
</dbReference>
<comment type="subcellular location">
    <subcellularLocation>
        <location evidence="1">Membrane</location>
        <topology evidence="1">Multi-pass membrane protein</topology>
    </subcellularLocation>
</comment>
<reference evidence="8 9" key="1">
    <citation type="journal article" date="2016" name="Genome Announc.">
        <title>Complete Genome Sequences of Aerococcus christensenii CCUG 28831T, Aerococcus sanguinicola CCUG 43001T, Aerococcus urinae CCUG 36881T, Aerococcus urinaeequi CCUG 28094T, Aerococcus urinaehominis CCUG 42038 BT, and Aerococcus viridans CCUG 4311T.</title>
        <authorList>
            <person name="Carkaci D."/>
            <person name="Dargis R."/>
            <person name="Nielsen X.C."/>
            <person name="Skovgaard O."/>
            <person name="Fuursted K."/>
            <person name="Christensen J.J."/>
        </authorList>
    </citation>
    <scope>NUCLEOTIDE SEQUENCE [LARGE SCALE GENOMIC DNA]</scope>
    <source>
        <strain evidence="8 9">CCUG42038B</strain>
    </source>
</reference>
<feature type="domain" description="Peptidase S54 rhomboid" evidence="7">
    <location>
        <begin position="48"/>
        <end position="184"/>
    </location>
</feature>
<reference evidence="9" key="2">
    <citation type="submission" date="2016-01" db="EMBL/GenBank/DDBJ databases">
        <title>Six Aerococcus type strain genome sequencing and assembly using PacBio and Illumina Hiseq.</title>
        <authorList>
            <person name="Carkaci D."/>
            <person name="Dargis R."/>
            <person name="Nielsen X.C."/>
            <person name="Skovgaard O."/>
            <person name="Fuursted K."/>
            <person name="Christensen J.J."/>
        </authorList>
    </citation>
    <scope>NUCLEOTIDE SEQUENCE [LARGE SCALE GENOMIC DNA]</scope>
    <source>
        <strain evidence="9">CCUG42038B</strain>
    </source>
</reference>
<evidence type="ECO:0000313" key="9">
    <source>
        <dbReference type="Proteomes" id="UP000062260"/>
    </source>
</evidence>
<dbReference type="InterPro" id="IPR022764">
    <property type="entry name" value="Peptidase_S54_rhomboid_dom"/>
</dbReference>
<keyword evidence="9" id="KW-1185">Reference proteome</keyword>
<evidence type="ECO:0000256" key="1">
    <source>
        <dbReference type="ARBA" id="ARBA00004141"/>
    </source>
</evidence>
<dbReference type="GO" id="GO:0006508">
    <property type="term" value="P:proteolysis"/>
    <property type="evidence" value="ECO:0007669"/>
    <property type="project" value="UniProtKB-KW"/>
</dbReference>
<dbReference type="KEGG" id="auh:AWM75_02425"/>
<dbReference type="RefSeq" id="WP_067977801.1">
    <property type="nucleotide sequence ID" value="NZ_CP014163.1"/>
</dbReference>
<comment type="similarity">
    <text evidence="2">Belongs to the peptidase S54 family.</text>
</comment>
<keyword evidence="8" id="KW-0645">Protease</keyword>
<organism evidence="8 9">
    <name type="scientific">Aerococcus urinaehominis</name>
    <dbReference type="NCBI Taxonomy" id="128944"/>
    <lineage>
        <taxon>Bacteria</taxon>
        <taxon>Bacillati</taxon>
        <taxon>Bacillota</taxon>
        <taxon>Bacilli</taxon>
        <taxon>Lactobacillales</taxon>
        <taxon>Aerococcaceae</taxon>
        <taxon>Aerococcus</taxon>
    </lineage>
</organism>
<dbReference type="Proteomes" id="UP000062260">
    <property type="component" value="Chromosome"/>
</dbReference>
<keyword evidence="6" id="KW-0472">Membrane</keyword>
<gene>
    <name evidence="8" type="ORF">AWM75_02425</name>
</gene>
<dbReference type="OrthoDB" id="9813074at2"/>
<dbReference type="Pfam" id="PF01694">
    <property type="entry name" value="Rhomboid"/>
    <property type="match status" value="1"/>
</dbReference>
<accession>A0A109RGI1</accession>
<keyword evidence="4" id="KW-0378">Hydrolase</keyword>
<evidence type="ECO:0000313" key="8">
    <source>
        <dbReference type="EMBL" id="AMB98918.1"/>
    </source>
</evidence>
<keyword evidence="3" id="KW-0812">Transmembrane</keyword>
<evidence type="ECO:0000256" key="4">
    <source>
        <dbReference type="ARBA" id="ARBA00022801"/>
    </source>
</evidence>
<dbReference type="EMBL" id="CP014163">
    <property type="protein sequence ID" value="AMB98918.1"/>
    <property type="molecule type" value="Genomic_DNA"/>
</dbReference>
<evidence type="ECO:0000256" key="2">
    <source>
        <dbReference type="ARBA" id="ARBA00009045"/>
    </source>
</evidence>
<protein>
    <submittedName>
        <fullName evidence="8">Rhomboid family intramembrane serine protease</fullName>
    </submittedName>
</protein>
<dbReference type="GO" id="GO:0004252">
    <property type="term" value="F:serine-type endopeptidase activity"/>
    <property type="evidence" value="ECO:0007669"/>
    <property type="project" value="InterPro"/>
</dbReference>
<evidence type="ECO:0000256" key="3">
    <source>
        <dbReference type="ARBA" id="ARBA00022692"/>
    </source>
</evidence>
<dbReference type="PANTHER" id="PTHR43731">
    <property type="entry name" value="RHOMBOID PROTEASE"/>
    <property type="match status" value="1"/>
</dbReference>
<dbReference type="SUPFAM" id="SSF144091">
    <property type="entry name" value="Rhomboid-like"/>
    <property type="match status" value="1"/>
</dbReference>
<evidence type="ECO:0000259" key="7">
    <source>
        <dbReference type="Pfam" id="PF01694"/>
    </source>
</evidence>
<dbReference type="InterPro" id="IPR050925">
    <property type="entry name" value="Rhomboid_protease_S54"/>
</dbReference>
<dbReference type="STRING" id="128944.AWM75_02425"/>